<dbReference type="GO" id="GO:1901135">
    <property type="term" value="P:carbohydrate derivative metabolic process"/>
    <property type="evidence" value="ECO:0007669"/>
    <property type="project" value="InterPro"/>
</dbReference>
<dbReference type="GO" id="GO:0005975">
    <property type="term" value="P:carbohydrate metabolic process"/>
    <property type="evidence" value="ECO:0007669"/>
    <property type="project" value="InterPro"/>
</dbReference>
<keyword evidence="10" id="KW-0413">Isomerase</keyword>
<dbReference type="PANTHER" id="PTHR42745">
    <property type="match status" value="1"/>
</dbReference>
<evidence type="ECO:0000256" key="3">
    <source>
        <dbReference type="ARBA" id="ARBA00023122"/>
    </source>
</evidence>
<keyword evidence="5" id="KW-0479">Metal-binding</keyword>
<dbReference type="FunFam" id="3.40.50.10490:FF:000011">
    <property type="entry name" value="Arabinose 5-phosphate isomerase"/>
    <property type="match status" value="1"/>
</dbReference>
<feature type="site" description="Catalytically relevant" evidence="6">
    <location>
        <position position="119"/>
    </location>
</feature>
<feature type="site" description="Catalytically relevant" evidence="6">
    <location>
        <position position="67"/>
    </location>
</feature>
<evidence type="ECO:0000256" key="2">
    <source>
        <dbReference type="ARBA" id="ARBA00022737"/>
    </source>
</evidence>
<dbReference type="PROSITE" id="PS51464">
    <property type="entry name" value="SIS"/>
    <property type="match status" value="1"/>
</dbReference>
<keyword evidence="5" id="KW-0862">Zinc</keyword>
<feature type="domain" description="SIS" evidence="9">
    <location>
        <begin position="49"/>
        <end position="192"/>
    </location>
</feature>
<dbReference type="InterPro" id="IPR046342">
    <property type="entry name" value="CBS_dom_sf"/>
</dbReference>
<dbReference type="CDD" id="cd04604">
    <property type="entry name" value="CBS_pair_SIS_assoc"/>
    <property type="match status" value="1"/>
</dbReference>
<dbReference type="PROSITE" id="PS51371">
    <property type="entry name" value="CBS"/>
    <property type="match status" value="2"/>
</dbReference>
<dbReference type="GO" id="GO:0097367">
    <property type="term" value="F:carbohydrate derivative binding"/>
    <property type="evidence" value="ECO:0007669"/>
    <property type="project" value="InterPro"/>
</dbReference>
<evidence type="ECO:0000256" key="6">
    <source>
        <dbReference type="PIRSR" id="PIRSR004692-3"/>
    </source>
</evidence>
<dbReference type="NCBIfam" id="TIGR00393">
    <property type="entry name" value="kpsF"/>
    <property type="match status" value="1"/>
</dbReference>
<feature type="domain" description="CBS" evidence="8">
    <location>
        <begin position="285"/>
        <end position="337"/>
    </location>
</feature>
<evidence type="ECO:0000313" key="10">
    <source>
        <dbReference type="EMBL" id="SHN35737.1"/>
    </source>
</evidence>
<dbReference type="SMART" id="SM00116">
    <property type="entry name" value="CBS"/>
    <property type="match status" value="2"/>
</dbReference>
<dbReference type="InterPro" id="IPR004800">
    <property type="entry name" value="KdsD/KpsF-type"/>
</dbReference>
<dbReference type="PANTHER" id="PTHR42745:SF1">
    <property type="entry name" value="ARABINOSE 5-PHOSPHATE ISOMERASE KDSD"/>
    <property type="match status" value="1"/>
</dbReference>
<name>A0A1M7QVG8_9BURK</name>
<dbReference type="EMBL" id="FRCX01000008">
    <property type="protein sequence ID" value="SHN35737.1"/>
    <property type="molecule type" value="Genomic_DNA"/>
</dbReference>
<dbReference type="Pfam" id="PF01380">
    <property type="entry name" value="SIS"/>
    <property type="match status" value="1"/>
</dbReference>
<feature type="site" description="Catalytically relevant" evidence="6">
    <location>
        <position position="201"/>
    </location>
</feature>
<feature type="domain" description="CBS" evidence="8">
    <location>
        <begin position="218"/>
        <end position="276"/>
    </location>
</feature>
<dbReference type="Proteomes" id="UP000184339">
    <property type="component" value="Unassembled WGS sequence"/>
</dbReference>
<keyword evidence="3 7" id="KW-0129">CBS domain</keyword>
<dbReference type="STRING" id="551987.SAMN05192549_10887"/>
<dbReference type="Gene3D" id="3.40.50.10490">
    <property type="entry name" value="Glucose-6-phosphate isomerase like protein, domain 1"/>
    <property type="match status" value="1"/>
</dbReference>
<evidence type="ECO:0000256" key="7">
    <source>
        <dbReference type="PROSITE-ProRule" id="PRU00703"/>
    </source>
</evidence>
<proteinExistence type="inferred from homology"/>
<dbReference type="InterPro" id="IPR000644">
    <property type="entry name" value="CBS_dom"/>
</dbReference>
<dbReference type="SUPFAM" id="SSF53697">
    <property type="entry name" value="SIS domain"/>
    <property type="match status" value="1"/>
</dbReference>
<dbReference type="Pfam" id="PF00571">
    <property type="entry name" value="CBS"/>
    <property type="match status" value="2"/>
</dbReference>
<dbReference type="CDD" id="cd05014">
    <property type="entry name" value="SIS_Kpsf"/>
    <property type="match status" value="1"/>
</dbReference>
<feature type="binding site" evidence="5">
    <location>
        <position position="90"/>
    </location>
    <ligand>
        <name>Zn(2+)</name>
        <dbReference type="ChEBI" id="CHEBI:29105"/>
    </ligand>
</feature>
<dbReference type="Gene3D" id="3.10.580.10">
    <property type="entry name" value="CBS-domain"/>
    <property type="match status" value="1"/>
</dbReference>
<accession>A0A1M7QVG8</accession>
<dbReference type="PIRSF" id="PIRSF004692">
    <property type="entry name" value="KdsD_KpsF"/>
    <property type="match status" value="1"/>
</dbReference>
<organism evidence="10 11">
    <name type="scientific">Duganella sacchari</name>
    <dbReference type="NCBI Taxonomy" id="551987"/>
    <lineage>
        <taxon>Bacteria</taxon>
        <taxon>Pseudomonadati</taxon>
        <taxon>Pseudomonadota</taxon>
        <taxon>Betaproteobacteria</taxon>
        <taxon>Burkholderiales</taxon>
        <taxon>Oxalobacteraceae</taxon>
        <taxon>Telluria group</taxon>
        <taxon>Duganella</taxon>
    </lineage>
</organism>
<dbReference type="InterPro" id="IPR035474">
    <property type="entry name" value="SIS_Kpsf"/>
</dbReference>
<dbReference type="InterPro" id="IPR001347">
    <property type="entry name" value="SIS_dom"/>
</dbReference>
<protein>
    <submittedName>
        <fullName evidence="10">Arabinose-5-phosphate isomerase</fullName>
    </submittedName>
</protein>
<dbReference type="InterPro" id="IPR050986">
    <property type="entry name" value="GutQ/KpsF_isomerases"/>
</dbReference>
<dbReference type="GO" id="GO:0046872">
    <property type="term" value="F:metal ion binding"/>
    <property type="evidence" value="ECO:0007669"/>
    <property type="project" value="UniProtKB-KW"/>
</dbReference>
<evidence type="ECO:0000256" key="4">
    <source>
        <dbReference type="PIRNR" id="PIRNR004692"/>
    </source>
</evidence>
<reference evidence="11" key="1">
    <citation type="submission" date="2016-11" db="EMBL/GenBank/DDBJ databases">
        <authorList>
            <person name="Varghese N."/>
            <person name="Submissions S."/>
        </authorList>
    </citation>
    <scope>NUCLEOTIDE SEQUENCE [LARGE SCALE GENOMIC DNA]</scope>
    <source>
        <strain evidence="11">Sac-22</strain>
    </source>
</reference>
<dbReference type="GO" id="GO:0019146">
    <property type="term" value="F:arabinose-5-phosphate isomerase activity"/>
    <property type="evidence" value="ECO:0007669"/>
    <property type="project" value="UniProtKB-ARBA"/>
</dbReference>
<feature type="site" description="Catalytically relevant" evidence="6">
    <location>
        <position position="160"/>
    </location>
</feature>
<dbReference type="AlphaFoldDB" id="A0A1M7QVG8"/>
<evidence type="ECO:0000259" key="8">
    <source>
        <dbReference type="PROSITE" id="PS51371"/>
    </source>
</evidence>
<dbReference type="InterPro" id="IPR046348">
    <property type="entry name" value="SIS_dom_sf"/>
</dbReference>
<keyword evidence="11" id="KW-1185">Reference proteome</keyword>
<gene>
    <name evidence="10" type="ORF">SAMN05192549_10887</name>
</gene>
<evidence type="ECO:0000256" key="1">
    <source>
        <dbReference type="ARBA" id="ARBA00008165"/>
    </source>
</evidence>
<evidence type="ECO:0000313" key="11">
    <source>
        <dbReference type="Proteomes" id="UP000184339"/>
    </source>
</evidence>
<comment type="similarity">
    <text evidence="1 4">Belongs to the SIS family. GutQ/KpsF subfamily.</text>
</comment>
<evidence type="ECO:0000256" key="5">
    <source>
        <dbReference type="PIRSR" id="PIRSR004692-2"/>
    </source>
</evidence>
<keyword evidence="2" id="KW-0677">Repeat</keyword>
<evidence type="ECO:0000259" key="9">
    <source>
        <dbReference type="PROSITE" id="PS51464"/>
    </source>
</evidence>
<sequence>MSVTHEKTMLKAFDAKTALRLARDTLQNEADAINALNARLENDDSVVQAISVLLNCKGRVVVSGIGKSGHIGRKIAATLASTGTPALFVHPAEAAHGDLGMVTADDAFIAISYSGESAELMTILPVVKRMGSKVISMTGKPGSSLATIADVHLNVAVAKEACPMNLAPTTSTTVTLALGDALAVALLDLRGFKEEDFARSHPGGALGRRLLTHVRDVMRSGDAVPSVTADVKLTAALLEITQKGMGMTAIVDADGKPVGVFTDGDLRRMIDKVQDFTKVVIGDVMHANPRTISPEKMAVDAVAVMEQYRINQMLVTDADGKLVGALHIHDLTRAKVI</sequence>